<evidence type="ECO:0000313" key="3">
    <source>
        <dbReference type="EMBL" id="KAI0507936.1"/>
    </source>
</evidence>
<dbReference type="Proteomes" id="UP000829196">
    <property type="component" value="Unassembled WGS sequence"/>
</dbReference>
<dbReference type="EMBL" id="JAGYWB010000010">
    <property type="protein sequence ID" value="KAI0507936.1"/>
    <property type="molecule type" value="Genomic_DNA"/>
</dbReference>
<gene>
    <name evidence="3" type="ORF">KFK09_014064</name>
</gene>
<proteinExistence type="predicted"/>
<dbReference type="PANTHER" id="PTHR35492:SF1">
    <property type="entry name" value="TRANSDUCIN_WD40 REPEAT-LIKE SUPERFAMILY PROTEIN"/>
    <property type="match status" value="1"/>
</dbReference>
<feature type="region of interest" description="Disordered" evidence="1">
    <location>
        <begin position="9"/>
        <end position="29"/>
    </location>
</feature>
<protein>
    <recommendedName>
        <fullName evidence="2">At4g14310 8-bladed propeller domain-containing protein</fullName>
    </recommendedName>
</protein>
<sequence length="456" mass="50143">MFDVNVQLTNRMANKMQPENTSSGQYDTSSMIRGQQQEVELESNEKLEEIGIPEINPPSMSCVDTEDSTIYQLSEIGQKVSTGGWFVSRGEAVLLAHDDNSCSYYDISNSEVKSEYKAPAGFPTNLWADCWLIRAPGIDGCSGQYVVAASAGNALDSGFCSWDFYTNDVKAFLVVGGKDNSFSGSSSRTGFTSTARSSLRTSSVLESQSCWCRPCGPLLISTFSRQKVVNAYDIRDGDLVMTWEVNNPVAEMEYSSPLQWRSKGKPTLSVPFVGKKFYSLHVNNTDAEIGAGVRLRASSTEVEGNDGVLCTQDGVNVFDFRISSGVGLKIFRHGGADGLSIFSRSDSIFLGSTEGRIFARSSSPRSHLEHFWLRKGSLFTSYLMPGFNSHYHHSLITQVWGNSDFVMGICGMGLFVFDAFNNSGDTDVVKDTIGPNDLFRPTFDYMESRALVISRD</sequence>
<keyword evidence="4" id="KW-1185">Reference proteome</keyword>
<organism evidence="3 4">
    <name type="scientific">Dendrobium nobile</name>
    <name type="common">Orchid</name>
    <dbReference type="NCBI Taxonomy" id="94219"/>
    <lineage>
        <taxon>Eukaryota</taxon>
        <taxon>Viridiplantae</taxon>
        <taxon>Streptophyta</taxon>
        <taxon>Embryophyta</taxon>
        <taxon>Tracheophyta</taxon>
        <taxon>Spermatophyta</taxon>
        <taxon>Magnoliopsida</taxon>
        <taxon>Liliopsida</taxon>
        <taxon>Asparagales</taxon>
        <taxon>Orchidaceae</taxon>
        <taxon>Epidendroideae</taxon>
        <taxon>Malaxideae</taxon>
        <taxon>Dendrobiinae</taxon>
        <taxon>Dendrobium</taxon>
    </lineage>
</organism>
<accession>A0A8T3BBX6</accession>
<dbReference type="Pfam" id="PF25465">
    <property type="entry name" value="Beta-prop_At4g14310"/>
    <property type="match status" value="2"/>
</dbReference>
<dbReference type="InterPro" id="IPR045289">
    <property type="entry name" value="At4g14310-like"/>
</dbReference>
<comment type="caution">
    <text evidence="3">The sequence shown here is derived from an EMBL/GenBank/DDBJ whole genome shotgun (WGS) entry which is preliminary data.</text>
</comment>
<evidence type="ECO:0000256" key="1">
    <source>
        <dbReference type="SAM" id="MobiDB-lite"/>
    </source>
</evidence>
<feature type="domain" description="At4g14310 8-bladed propeller" evidence="2">
    <location>
        <begin position="266"/>
        <end position="456"/>
    </location>
</feature>
<feature type="domain" description="At4g14310 8-bladed propeller" evidence="2">
    <location>
        <begin position="205"/>
        <end position="265"/>
    </location>
</feature>
<evidence type="ECO:0000313" key="4">
    <source>
        <dbReference type="Proteomes" id="UP000829196"/>
    </source>
</evidence>
<dbReference type="AlphaFoldDB" id="A0A8T3BBX6"/>
<dbReference type="PANTHER" id="PTHR35492">
    <property type="entry name" value="TRANSDUCIN/WD40 REPEAT-LIKE SUPERFAMILY PROTEIN"/>
    <property type="match status" value="1"/>
</dbReference>
<evidence type="ECO:0000259" key="2">
    <source>
        <dbReference type="Pfam" id="PF25465"/>
    </source>
</evidence>
<dbReference type="SUPFAM" id="SSF69322">
    <property type="entry name" value="Tricorn protease domain 2"/>
    <property type="match status" value="1"/>
</dbReference>
<dbReference type="OrthoDB" id="1907242at2759"/>
<name>A0A8T3BBX6_DENNO</name>
<reference evidence="3" key="1">
    <citation type="journal article" date="2022" name="Front. Genet.">
        <title>Chromosome-Scale Assembly of the Dendrobium nobile Genome Provides Insights Into the Molecular Mechanism of the Biosynthesis of the Medicinal Active Ingredient of Dendrobium.</title>
        <authorList>
            <person name="Xu Q."/>
            <person name="Niu S.-C."/>
            <person name="Li K.-L."/>
            <person name="Zheng P.-J."/>
            <person name="Zhang X.-J."/>
            <person name="Jia Y."/>
            <person name="Liu Y."/>
            <person name="Niu Y.-X."/>
            <person name="Yu L.-H."/>
            <person name="Chen D.-F."/>
            <person name="Zhang G.-Q."/>
        </authorList>
    </citation>
    <scope>NUCLEOTIDE SEQUENCE</scope>
    <source>
        <tissue evidence="3">Leaf</tissue>
    </source>
</reference>
<dbReference type="InterPro" id="IPR057442">
    <property type="entry name" value="Beta-prop_At4g14310"/>
</dbReference>